<feature type="compositionally biased region" description="Polar residues" evidence="2">
    <location>
        <begin position="1"/>
        <end position="10"/>
    </location>
</feature>
<accession>A0AAV1AT53</accession>
<proteinExistence type="predicted"/>
<dbReference type="PANTHER" id="PTHR36790:SF1">
    <property type="entry name" value="MYELIN TRANSCRIPTION FACTOR"/>
    <property type="match status" value="1"/>
</dbReference>
<dbReference type="EMBL" id="OX451740">
    <property type="protein sequence ID" value="CAI8612951.1"/>
    <property type="molecule type" value="Genomic_DNA"/>
</dbReference>
<dbReference type="Proteomes" id="UP001157006">
    <property type="component" value="Chromosome 5"/>
</dbReference>
<evidence type="ECO:0000256" key="1">
    <source>
        <dbReference type="SAM" id="Coils"/>
    </source>
</evidence>
<evidence type="ECO:0000256" key="2">
    <source>
        <dbReference type="SAM" id="MobiDB-lite"/>
    </source>
</evidence>
<dbReference type="PANTHER" id="PTHR36790">
    <property type="entry name" value="MYELIN TRANSCRIPTION FACTOR"/>
    <property type="match status" value="1"/>
</dbReference>
<gene>
    <name evidence="3" type="ORF">VFH_V059000</name>
</gene>
<reference evidence="3 4" key="1">
    <citation type="submission" date="2023-01" db="EMBL/GenBank/DDBJ databases">
        <authorList>
            <person name="Kreplak J."/>
        </authorList>
    </citation>
    <scope>NUCLEOTIDE SEQUENCE [LARGE SCALE GENOMIC DNA]</scope>
</reference>
<feature type="coiled-coil region" evidence="1">
    <location>
        <begin position="84"/>
        <end position="111"/>
    </location>
</feature>
<organism evidence="3 4">
    <name type="scientific">Vicia faba</name>
    <name type="common">Broad bean</name>
    <name type="synonym">Faba vulgaris</name>
    <dbReference type="NCBI Taxonomy" id="3906"/>
    <lineage>
        <taxon>Eukaryota</taxon>
        <taxon>Viridiplantae</taxon>
        <taxon>Streptophyta</taxon>
        <taxon>Embryophyta</taxon>
        <taxon>Tracheophyta</taxon>
        <taxon>Spermatophyta</taxon>
        <taxon>Magnoliopsida</taxon>
        <taxon>eudicotyledons</taxon>
        <taxon>Gunneridae</taxon>
        <taxon>Pentapetalae</taxon>
        <taxon>rosids</taxon>
        <taxon>fabids</taxon>
        <taxon>Fabales</taxon>
        <taxon>Fabaceae</taxon>
        <taxon>Papilionoideae</taxon>
        <taxon>50 kb inversion clade</taxon>
        <taxon>NPAAA clade</taxon>
        <taxon>Hologalegina</taxon>
        <taxon>IRL clade</taxon>
        <taxon>Fabeae</taxon>
        <taxon>Vicia</taxon>
    </lineage>
</organism>
<evidence type="ECO:0000313" key="4">
    <source>
        <dbReference type="Proteomes" id="UP001157006"/>
    </source>
</evidence>
<protein>
    <submittedName>
        <fullName evidence="3">Uncharacterized protein</fullName>
    </submittedName>
</protein>
<keyword evidence="1" id="KW-0175">Coiled coil</keyword>
<keyword evidence="4" id="KW-1185">Reference proteome</keyword>
<evidence type="ECO:0000313" key="3">
    <source>
        <dbReference type="EMBL" id="CAI8612951.1"/>
    </source>
</evidence>
<feature type="region of interest" description="Disordered" evidence="2">
    <location>
        <begin position="1"/>
        <end position="44"/>
    </location>
</feature>
<dbReference type="AlphaFoldDB" id="A0AAV1AT53"/>
<sequence>MQMQTPTTGTPKLRPRSGRTPLQPKNPPADLTLHPSTKPKLKPDQSCFEITLISNADKENLPMEIAASATSPVSPLGTSLGEELSAMKKKLERLRTDKEKTEKMLKEREALFDAKMKEMEEKSEIQKNLEIQVDRLFRLKELKYRCMRVSPIRTLREKEHEKINNQAPSPSEVRTEETVAFESESDSESVKEECEVVQSPGSACSQTRTIHKI</sequence>
<name>A0AAV1AT53_VICFA</name>
<feature type="region of interest" description="Disordered" evidence="2">
    <location>
        <begin position="160"/>
        <end position="194"/>
    </location>
</feature>